<dbReference type="Gene3D" id="3.40.50.1820">
    <property type="entry name" value="alpha/beta hydrolase"/>
    <property type="match status" value="1"/>
</dbReference>
<dbReference type="AlphaFoldDB" id="A0A428MR75"/>
<accession>A0A428MR75</accession>
<dbReference type="RefSeq" id="WP_125487620.1">
    <property type="nucleotide sequence ID" value="NZ_RSDW01000001.1"/>
</dbReference>
<dbReference type="PRINTS" id="PR00111">
    <property type="entry name" value="ABHYDROLASE"/>
</dbReference>
<sequence length="319" mass="35117">MKMAQRIVALLVLVLVVAGTVFFWNPLWVADQQIRYHLWREGVESKYVEAGGYRMHYFEAPAAKGTAGTPLVLVHGLGARGEDWRVMIPALAAKGFHVYAPDLIGYGRSPKPDANYSIAMEEAAVMHFMDAVHLSRADVGGWSMGGWIAMKLALDHPELVDRLVVYDSAGIYFPPAFGPELFVPTDAGGVRKLMATLSPEPHDLPDFVTRDVLRKFAHDGWVIQRSMVAMESGHDLLDFRLHQLERPTLIVWGGKDELIPLSVGEKLHELIPHSALRVVEGCGHMAPLECSKPVVASTVDFLRADPPIEGGEKVISAAK</sequence>
<name>A0A428MR75_9BACT</name>
<dbReference type="Pfam" id="PF00561">
    <property type="entry name" value="Abhydrolase_1"/>
    <property type="match status" value="2"/>
</dbReference>
<dbReference type="InterPro" id="IPR000073">
    <property type="entry name" value="AB_hydrolase_1"/>
</dbReference>
<dbReference type="InterPro" id="IPR029058">
    <property type="entry name" value="AB_hydrolase_fold"/>
</dbReference>
<reference evidence="2 3" key="1">
    <citation type="submission" date="2018-12" db="EMBL/GenBank/DDBJ databases">
        <title>Sequencing of bacterial isolates from soil warming experiment in Harvard Forest, Massachusetts, USA.</title>
        <authorList>
            <person name="Deangelis K."/>
        </authorList>
    </citation>
    <scope>NUCLEOTIDE SEQUENCE [LARGE SCALE GENOMIC DNA]</scope>
    <source>
        <strain evidence="2 3">EB153</strain>
    </source>
</reference>
<evidence type="ECO:0000313" key="2">
    <source>
        <dbReference type="EMBL" id="RSL19395.1"/>
    </source>
</evidence>
<evidence type="ECO:0000313" key="3">
    <source>
        <dbReference type="Proteomes" id="UP000269669"/>
    </source>
</evidence>
<keyword evidence="3" id="KW-1185">Reference proteome</keyword>
<proteinExistence type="predicted"/>
<evidence type="ECO:0000259" key="1">
    <source>
        <dbReference type="Pfam" id="PF00561"/>
    </source>
</evidence>
<dbReference type="PANTHER" id="PTHR43689:SF8">
    <property type="entry name" value="ALPHA_BETA-HYDROLASES SUPERFAMILY PROTEIN"/>
    <property type="match status" value="1"/>
</dbReference>
<dbReference type="SUPFAM" id="SSF53474">
    <property type="entry name" value="alpha/beta-Hydrolases"/>
    <property type="match status" value="1"/>
</dbReference>
<organism evidence="2 3">
    <name type="scientific">Edaphobacter aggregans</name>
    <dbReference type="NCBI Taxonomy" id="570835"/>
    <lineage>
        <taxon>Bacteria</taxon>
        <taxon>Pseudomonadati</taxon>
        <taxon>Acidobacteriota</taxon>
        <taxon>Terriglobia</taxon>
        <taxon>Terriglobales</taxon>
        <taxon>Acidobacteriaceae</taxon>
        <taxon>Edaphobacter</taxon>
    </lineage>
</organism>
<comment type="caution">
    <text evidence="2">The sequence shown here is derived from an EMBL/GenBank/DDBJ whole genome shotgun (WGS) entry which is preliminary data.</text>
</comment>
<dbReference type="Proteomes" id="UP000269669">
    <property type="component" value="Unassembled WGS sequence"/>
</dbReference>
<feature type="domain" description="AB hydrolase-1" evidence="1">
    <location>
        <begin position="238"/>
        <end position="288"/>
    </location>
</feature>
<feature type="domain" description="AB hydrolase-1" evidence="1">
    <location>
        <begin position="70"/>
        <end position="181"/>
    </location>
</feature>
<dbReference type="EMBL" id="RSDW01000001">
    <property type="protein sequence ID" value="RSL19395.1"/>
    <property type="molecule type" value="Genomic_DNA"/>
</dbReference>
<dbReference type="OrthoDB" id="9773293at2"/>
<dbReference type="PANTHER" id="PTHR43689">
    <property type="entry name" value="HYDROLASE"/>
    <property type="match status" value="1"/>
</dbReference>
<gene>
    <name evidence="2" type="ORF">EDE15_5061</name>
</gene>
<protein>
    <submittedName>
        <fullName evidence="2">Pimeloyl-ACP methyl ester carboxylesterase</fullName>
    </submittedName>
</protein>